<feature type="region of interest" description="Disordered" evidence="1">
    <location>
        <begin position="1"/>
        <end position="20"/>
    </location>
</feature>
<accession>A0AAQ3NYM2</accession>
<protein>
    <submittedName>
        <fullName evidence="2">Uncharacterized protein</fullName>
    </submittedName>
</protein>
<evidence type="ECO:0000313" key="3">
    <source>
        <dbReference type="Proteomes" id="UP001374535"/>
    </source>
</evidence>
<gene>
    <name evidence="2" type="ORF">V8G54_005771</name>
</gene>
<organism evidence="2 3">
    <name type="scientific">Vigna mungo</name>
    <name type="common">Black gram</name>
    <name type="synonym">Phaseolus mungo</name>
    <dbReference type="NCBI Taxonomy" id="3915"/>
    <lineage>
        <taxon>Eukaryota</taxon>
        <taxon>Viridiplantae</taxon>
        <taxon>Streptophyta</taxon>
        <taxon>Embryophyta</taxon>
        <taxon>Tracheophyta</taxon>
        <taxon>Spermatophyta</taxon>
        <taxon>Magnoliopsida</taxon>
        <taxon>eudicotyledons</taxon>
        <taxon>Gunneridae</taxon>
        <taxon>Pentapetalae</taxon>
        <taxon>rosids</taxon>
        <taxon>fabids</taxon>
        <taxon>Fabales</taxon>
        <taxon>Fabaceae</taxon>
        <taxon>Papilionoideae</taxon>
        <taxon>50 kb inversion clade</taxon>
        <taxon>NPAAA clade</taxon>
        <taxon>indigoferoid/millettioid clade</taxon>
        <taxon>Phaseoleae</taxon>
        <taxon>Vigna</taxon>
    </lineage>
</organism>
<reference evidence="2 3" key="1">
    <citation type="journal article" date="2023" name="Life. Sci Alliance">
        <title>Evolutionary insights into 3D genome organization and epigenetic landscape of Vigna mungo.</title>
        <authorList>
            <person name="Junaid A."/>
            <person name="Singh B."/>
            <person name="Bhatia S."/>
        </authorList>
    </citation>
    <scope>NUCLEOTIDE SEQUENCE [LARGE SCALE GENOMIC DNA]</scope>
    <source>
        <strain evidence="2">Urdbean</strain>
    </source>
</reference>
<dbReference type="EMBL" id="CP144699">
    <property type="protein sequence ID" value="WVZ18449.1"/>
    <property type="molecule type" value="Genomic_DNA"/>
</dbReference>
<evidence type="ECO:0000313" key="2">
    <source>
        <dbReference type="EMBL" id="WVZ18449.1"/>
    </source>
</evidence>
<evidence type="ECO:0000256" key="1">
    <source>
        <dbReference type="SAM" id="MobiDB-lite"/>
    </source>
</evidence>
<sequence length="123" mass="14909">HAHHKNPLSHPTSTSSSHYKKPQSHFLFRETKKHWIIIFNTIKLILLYPHNIHFFTRTEKDLPHHQFIFHFPLHLLQHRKNKEELPHFLTSTAFPIIITPTHLNTQNIKRQFKHRYSITIHKP</sequence>
<dbReference type="AlphaFoldDB" id="A0AAQ3NYM2"/>
<feature type="non-terminal residue" evidence="2">
    <location>
        <position position="1"/>
    </location>
</feature>
<keyword evidence="3" id="KW-1185">Reference proteome</keyword>
<proteinExistence type="predicted"/>
<name>A0AAQ3NYM2_VIGMU</name>
<dbReference type="Proteomes" id="UP001374535">
    <property type="component" value="Chromosome 2"/>
</dbReference>